<feature type="transmembrane region" description="Helical" evidence="1">
    <location>
        <begin position="101"/>
        <end position="125"/>
    </location>
</feature>
<keyword evidence="3" id="KW-1185">Reference proteome</keyword>
<evidence type="ECO:0000256" key="1">
    <source>
        <dbReference type="SAM" id="Phobius"/>
    </source>
</evidence>
<name>A0A0C5VW26_9GAMM</name>
<dbReference type="KEGG" id="gsn:YC6258_05505"/>
<evidence type="ECO:0000313" key="3">
    <source>
        <dbReference type="Proteomes" id="UP000032266"/>
    </source>
</evidence>
<protein>
    <submittedName>
        <fullName evidence="2">Uncharacterized protein</fullName>
    </submittedName>
</protein>
<accession>A0A0C5VW26</accession>
<dbReference type="STRING" id="1445510.YC6258_05505"/>
<dbReference type="HOGENOM" id="CLU_962294_0_0_6"/>
<keyword evidence="1" id="KW-0472">Membrane</keyword>
<proteinExistence type="predicted"/>
<organism evidence="2 3">
    <name type="scientific">Gynuella sunshinyii YC6258</name>
    <dbReference type="NCBI Taxonomy" id="1445510"/>
    <lineage>
        <taxon>Bacteria</taxon>
        <taxon>Pseudomonadati</taxon>
        <taxon>Pseudomonadota</taxon>
        <taxon>Gammaproteobacteria</taxon>
        <taxon>Oceanospirillales</taxon>
        <taxon>Saccharospirillaceae</taxon>
        <taxon>Gynuella</taxon>
    </lineage>
</organism>
<gene>
    <name evidence="2" type="ORF">YC6258_05505</name>
</gene>
<reference evidence="2 3" key="1">
    <citation type="submission" date="2014-01" db="EMBL/GenBank/DDBJ databases">
        <title>Full genme sequencing of cellulolytic bacterium Gynuella sunshinyii YC6258T gen. nov., sp. nov.</title>
        <authorList>
            <person name="Khan H."/>
            <person name="Chung E.J."/>
            <person name="Chung Y.R."/>
        </authorList>
    </citation>
    <scope>NUCLEOTIDE SEQUENCE [LARGE SCALE GENOMIC DNA]</scope>
    <source>
        <strain evidence="2 3">YC6258</strain>
    </source>
</reference>
<sequence length="249" mass="28662">MTSSYTFMDDVYQFNVPALERRMENWANHLYETTNLPICLSAKYLNFQEVPDINISVCSSGTKLSELVRKSKDSGSVDIRLGDKLLGEIEWLTQTKFNFPLFFKIYACYLVSFSVVLLSGFYLFLYKPKPENNQDEESVILTASDIRQSLYRVMGNNRRILGFHDNWIYGERSHPYINFINLDGSKLRIRASLSDIAVIFPGTRHISRSAIINTAVGVHQFRENQVILTIKGEPQIFDIDPSYMEMAVI</sequence>
<keyword evidence="1" id="KW-1133">Transmembrane helix</keyword>
<dbReference type="EMBL" id="CP007142">
    <property type="protein sequence ID" value="AJQ97533.1"/>
    <property type="molecule type" value="Genomic_DNA"/>
</dbReference>
<dbReference type="AlphaFoldDB" id="A0A0C5VW26"/>
<dbReference type="Proteomes" id="UP000032266">
    <property type="component" value="Chromosome"/>
</dbReference>
<evidence type="ECO:0000313" key="2">
    <source>
        <dbReference type="EMBL" id="AJQ97533.1"/>
    </source>
</evidence>
<keyword evidence="1" id="KW-0812">Transmembrane</keyword>